<feature type="region of interest" description="Disordered" evidence="1">
    <location>
        <begin position="67"/>
        <end position="86"/>
    </location>
</feature>
<dbReference type="PANTHER" id="PTHR22933">
    <property type="entry name" value="FI18007P1-RELATED"/>
    <property type="match status" value="1"/>
</dbReference>
<dbReference type="InterPro" id="IPR036508">
    <property type="entry name" value="Chitin-bd_dom_sf"/>
</dbReference>
<dbReference type="GO" id="GO:0005576">
    <property type="term" value="C:extracellular region"/>
    <property type="evidence" value="ECO:0007669"/>
    <property type="project" value="InterPro"/>
</dbReference>
<dbReference type="PANTHER" id="PTHR22933:SF18">
    <property type="match status" value="1"/>
</dbReference>
<dbReference type="InterPro" id="IPR052976">
    <property type="entry name" value="Scoloptoxin-like"/>
</dbReference>
<accession>A0A833S8T8</accession>
<dbReference type="SUPFAM" id="SSF57625">
    <property type="entry name" value="Invertebrate chitin-binding proteins"/>
    <property type="match status" value="1"/>
</dbReference>
<evidence type="ECO:0000259" key="2">
    <source>
        <dbReference type="PROSITE" id="PS50940"/>
    </source>
</evidence>
<reference evidence="3" key="1">
    <citation type="submission" date="2019-11" db="EMBL/GenBank/DDBJ databases">
        <title>The nuclear and mitochondrial genomes of Frieseomelitta varia - a highly eusocial stingless bee (Meliponini) with a permanently sterile worker caste.</title>
        <authorList>
            <person name="Freitas F.C.P."/>
            <person name="Lourenco A.P."/>
            <person name="Nunes F.M.F."/>
            <person name="Paschoal A.R."/>
            <person name="Abreu F.C.P."/>
            <person name="Barbin F.O."/>
            <person name="Bataglia L."/>
            <person name="Cardoso-Junior C.A.M."/>
            <person name="Cervoni M.S."/>
            <person name="Silva S.R."/>
            <person name="Dalarmi F."/>
            <person name="Del Lama M.A."/>
            <person name="Depintor T.S."/>
            <person name="Ferreira K.M."/>
            <person name="Goria P.S."/>
            <person name="Jaskot M.C."/>
            <person name="Lago D.C."/>
            <person name="Luna-Lucena D."/>
            <person name="Moda L.M."/>
            <person name="Nascimento L."/>
            <person name="Pedrino M."/>
            <person name="Rabico F.O."/>
            <person name="Sanches F.C."/>
            <person name="Santos D.E."/>
            <person name="Santos C.G."/>
            <person name="Vieira J."/>
            <person name="Lopes T.F."/>
            <person name="Barchuk A.R."/>
            <person name="Hartfelder K."/>
            <person name="Simoes Z.L.P."/>
            <person name="Bitondi M.M.G."/>
            <person name="Pinheiro D.G."/>
        </authorList>
    </citation>
    <scope>NUCLEOTIDE SEQUENCE</scope>
    <source>
        <strain evidence="3">USP_RPSP 00005682</strain>
        <tissue evidence="3">Whole individual</tissue>
    </source>
</reference>
<gene>
    <name evidence="3" type="ORF">E2986_12716</name>
</gene>
<protein>
    <recommendedName>
        <fullName evidence="2">Chitin-binding type-2 domain-containing protein</fullName>
    </recommendedName>
</protein>
<dbReference type="Pfam" id="PF01607">
    <property type="entry name" value="CBM_14"/>
    <property type="match status" value="1"/>
</dbReference>
<feature type="region of interest" description="Disordered" evidence="1">
    <location>
        <begin position="238"/>
        <end position="263"/>
    </location>
</feature>
<evidence type="ECO:0000313" key="3">
    <source>
        <dbReference type="EMBL" id="KAF3429002.1"/>
    </source>
</evidence>
<feature type="compositionally biased region" description="Basic and acidic residues" evidence="1">
    <location>
        <begin position="702"/>
        <end position="727"/>
    </location>
</feature>
<dbReference type="InterPro" id="IPR002557">
    <property type="entry name" value="Chitin-bd_dom"/>
</dbReference>
<organism evidence="3 4">
    <name type="scientific">Frieseomelitta varia</name>
    <dbReference type="NCBI Taxonomy" id="561572"/>
    <lineage>
        <taxon>Eukaryota</taxon>
        <taxon>Metazoa</taxon>
        <taxon>Ecdysozoa</taxon>
        <taxon>Arthropoda</taxon>
        <taxon>Hexapoda</taxon>
        <taxon>Insecta</taxon>
        <taxon>Pterygota</taxon>
        <taxon>Neoptera</taxon>
        <taxon>Endopterygota</taxon>
        <taxon>Hymenoptera</taxon>
        <taxon>Apocrita</taxon>
        <taxon>Aculeata</taxon>
        <taxon>Apoidea</taxon>
        <taxon>Anthophila</taxon>
        <taxon>Apidae</taxon>
        <taxon>Frieseomelitta</taxon>
    </lineage>
</organism>
<name>A0A833S8T8_9HYME</name>
<dbReference type="AlphaFoldDB" id="A0A833S8T8"/>
<feature type="domain" description="Chitin-binding type-2" evidence="2">
    <location>
        <begin position="582"/>
        <end position="649"/>
    </location>
</feature>
<keyword evidence="4" id="KW-1185">Reference proteome</keyword>
<comment type="caution">
    <text evidence="3">The sequence shown here is derived from an EMBL/GenBank/DDBJ whole genome shotgun (WGS) entry which is preliminary data.</text>
</comment>
<dbReference type="EMBL" id="WNWW01000189">
    <property type="protein sequence ID" value="KAF3429002.1"/>
    <property type="molecule type" value="Genomic_DNA"/>
</dbReference>
<dbReference type="Proteomes" id="UP000655588">
    <property type="component" value="Unassembled WGS sequence"/>
</dbReference>
<feature type="region of interest" description="Disordered" evidence="1">
    <location>
        <begin position="699"/>
        <end position="727"/>
    </location>
</feature>
<dbReference type="GO" id="GO:0008061">
    <property type="term" value="F:chitin binding"/>
    <property type="evidence" value="ECO:0007669"/>
    <property type="project" value="InterPro"/>
</dbReference>
<evidence type="ECO:0000256" key="1">
    <source>
        <dbReference type="SAM" id="MobiDB-lite"/>
    </source>
</evidence>
<feature type="compositionally biased region" description="Low complexity" evidence="1">
    <location>
        <begin position="67"/>
        <end position="79"/>
    </location>
</feature>
<evidence type="ECO:0000313" key="4">
    <source>
        <dbReference type="Proteomes" id="UP000655588"/>
    </source>
</evidence>
<feature type="compositionally biased region" description="Pro residues" evidence="1">
    <location>
        <begin position="381"/>
        <end position="393"/>
    </location>
</feature>
<feature type="region of interest" description="Disordered" evidence="1">
    <location>
        <begin position="381"/>
        <end position="406"/>
    </location>
</feature>
<dbReference type="PROSITE" id="PS50940">
    <property type="entry name" value="CHIT_BIND_II"/>
    <property type="match status" value="1"/>
</dbReference>
<proteinExistence type="predicted"/>
<sequence>MILNGWQATELVFIKYLQTRNLQQDGVNLATIRQQQQQQQQQQQRVAYPAPVGDVGVQRRLETLLSTTSGAASSGSNSTKVTVDEENDESLPEITLEEFKERYRRLIPYMTFYVASNYVNAQTPISQATAAKEVQSSPLVRKNPQPFTRTNTVPRRVTNPRVNVQNQEKKFVPSIQYDPRNVGADSSYFAPVRYSSKINYDEYSIPYQLYQDQKLTYPEITTVPSSQSAHKENRFYANVRPPRPYTTNGRDHQPRKQPAKLIPGNLRDDYAFDYNVRPSSALNYPVKDFQDHRQVLLSNDYPSVLEPVPETAEKQPPPVARLPQNPNVNLQQIVESFQLSERLPEMLREDNIDSSLKTLAEILNILHGTKTEEFPQIQAPPLTPLPPLPPRVPAKPTSYKTRPKTRPKVITETRFQATPNPLYLTDDPERYKISSYEYKTKPQYKPPLQSNYNTNSLTNNNVVEYYIPMVQEIPTKQKEPFLPTIKPQANEGPIDHSYAITENLSDDILQQERFPLPPVTTENPIYSYDTKPNEAATTKVPSLKYGATRGKANIDYPAYSSIPRTNFSCKEQRYKGFFGDPDTGCQVTFPFFFFFHVPIYWNLNYKIDCEVWHYCDLNGGKSSFLCPNGTIFSQVALTCDWWFNVKCETTTQLYVLNERLYKYILPIMPKFPEDFTGPEVDRYLELKFKEMEAKLKEKKLKKQQEKGEKEREGKAQEQTTTKEKQNE</sequence>
<dbReference type="Gene3D" id="2.170.140.10">
    <property type="entry name" value="Chitin binding domain"/>
    <property type="match status" value="1"/>
</dbReference>